<accession>A0AAE9X9P5</accession>
<dbReference type="EMBL" id="CP116614">
    <property type="protein sequence ID" value="WCG02568.1"/>
    <property type="molecule type" value="Genomic_DNA"/>
</dbReference>
<evidence type="ECO:0000313" key="1">
    <source>
        <dbReference type="EMBL" id="WCG02568.1"/>
    </source>
</evidence>
<dbReference type="Proteomes" id="UP001179501">
    <property type="component" value="Chromosome"/>
</dbReference>
<reference evidence="1" key="1">
    <citation type="submission" date="2023-01" db="EMBL/GenBank/DDBJ databases">
        <title>Phages are important unrecognized players in the ecology of the oral pathogen Porphyromonas gingivalis.</title>
        <authorList>
            <person name="Matrishin C.B."/>
            <person name="Kauffman K.M."/>
        </authorList>
    </citation>
    <scope>NUCLEOTIDE SEQUENCE</scope>
    <source>
        <strain evidence="1">ATCC 49417</strain>
    </source>
</reference>
<gene>
    <name evidence="1" type="ORF">NY151_07865</name>
</gene>
<proteinExistence type="predicted"/>
<evidence type="ECO:0000313" key="2">
    <source>
        <dbReference type="Proteomes" id="UP001179501"/>
    </source>
</evidence>
<name>A0AAE9X9P5_PORGN</name>
<protein>
    <submittedName>
        <fullName evidence="1">Uncharacterized protein</fullName>
    </submittedName>
</protein>
<dbReference type="RefSeq" id="WP_077083577.1">
    <property type="nucleotide sequence ID" value="NZ_CP116614.1"/>
</dbReference>
<organism evidence="1 2">
    <name type="scientific">Porphyromonas gingivalis</name>
    <name type="common">Bacteroides gingivalis</name>
    <dbReference type="NCBI Taxonomy" id="837"/>
    <lineage>
        <taxon>Bacteria</taxon>
        <taxon>Pseudomonadati</taxon>
        <taxon>Bacteroidota</taxon>
        <taxon>Bacteroidia</taxon>
        <taxon>Bacteroidales</taxon>
        <taxon>Porphyromonadaceae</taxon>
        <taxon>Porphyromonas</taxon>
    </lineage>
</organism>
<dbReference type="AlphaFoldDB" id="A0AAE9X9P5"/>
<sequence>MDTKKIAKQLAKDAKAKGICKEWHDDLKRLDSKRQMIDMYIRGIDFCLSNEFPNNDYIRENFKGHMEDQGVFLDDRIDLTNFRRCVALGSTKGKILVTSYGVCEVFAKHQSTLDITVEDNAFVEIDMFDDSVVSVTSSGKAKVHINRYGGTLSTEQQDDSAIKIEEKGRKTY</sequence>